<reference evidence="7" key="1">
    <citation type="journal article" date="2019" name="Int. J. Syst. Evol. Microbiol.">
        <title>The Global Catalogue of Microorganisms (GCM) 10K type strain sequencing project: providing services to taxonomists for standard genome sequencing and annotation.</title>
        <authorList>
            <consortium name="The Broad Institute Genomics Platform"/>
            <consortium name="The Broad Institute Genome Sequencing Center for Infectious Disease"/>
            <person name="Wu L."/>
            <person name="Ma J."/>
        </authorList>
    </citation>
    <scope>NUCLEOTIDE SEQUENCE [LARGE SCALE GENOMIC DNA]</scope>
    <source>
        <strain evidence="7">JCM 17225</strain>
    </source>
</reference>
<protein>
    <recommendedName>
        <fullName evidence="8">Glycerophosphoryl diester phosphodiesterase membrane domain-containing protein</fullName>
    </recommendedName>
</protein>
<evidence type="ECO:0000313" key="6">
    <source>
        <dbReference type="EMBL" id="GAA4035691.1"/>
    </source>
</evidence>
<feature type="transmembrane region" description="Helical" evidence="5">
    <location>
        <begin position="64"/>
        <end position="83"/>
    </location>
</feature>
<gene>
    <name evidence="6" type="ORF">GCM10022409_20530</name>
</gene>
<keyword evidence="7" id="KW-1185">Reference proteome</keyword>
<keyword evidence="3 5" id="KW-1133">Transmembrane helix</keyword>
<dbReference type="RefSeq" id="WP_345053735.1">
    <property type="nucleotide sequence ID" value="NZ_BAABDK010000016.1"/>
</dbReference>
<evidence type="ECO:0000256" key="3">
    <source>
        <dbReference type="ARBA" id="ARBA00022989"/>
    </source>
</evidence>
<dbReference type="EMBL" id="BAABDK010000016">
    <property type="protein sequence ID" value="GAA4035691.1"/>
    <property type="molecule type" value="Genomic_DNA"/>
</dbReference>
<dbReference type="InterPro" id="IPR059112">
    <property type="entry name" value="CysZ/EI24"/>
</dbReference>
<feature type="transmembrane region" description="Helical" evidence="5">
    <location>
        <begin position="120"/>
        <end position="143"/>
    </location>
</feature>
<comment type="caution">
    <text evidence="6">The sequence shown here is derived from an EMBL/GenBank/DDBJ whole genome shotgun (WGS) entry which is preliminary data.</text>
</comment>
<evidence type="ECO:0000313" key="7">
    <source>
        <dbReference type="Proteomes" id="UP001501469"/>
    </source>
</evidence>
<evidence type="ECO:0008006" key="8">
    <source>
        <dbReference type="Google" id="ProtNLM"/>
    </source>
</evidence>
<evidence type="ECO:0000256" key="2">
    <source>
        <dbReference type="ARBA" id="ARBA00022692"/>
    </source>
</evidence>
<feature type="transmembrane region" description="Helical" evidence="5">
    <location>
        <begin position="38"/>
        <end position="58"/>
    </location>
</feature>
<evidence type="ECO:0000256" key="1">
    <source>
        <dbReference type="ARBA" id="ARBA00004141"/>
    </source>
</evidence>
<proteinExistence type="predicted"/>
<evidence type="ECO:0000256" key="5">
    <source>
        <dbReference type="SAM" id="Phobius"/>
    </source>
</evidence>
<name>A0ABP7U4F6_9BACT</name>
<keyword evidence="4 5" id="KW-0472">Membrane</keyword>
<evidence type="ECO:0000256" key="4">
    <source>
        <dbReference type="ARBA" id="ARBA00023136"/>
    </source>
</evidence>
<dbReference type="Pfam" id="PF07264">
    <property type="entry name" value="EI24"/>
    <property type="match status" value="1"/>
</dbReference>
<feature type="transmembrane region" description="Helical" evidence="5">
    <location>
        <begin position="229"/>
        <end position="255"/>
    </location>
</feature>
<sequence>MEKTLPRLRSTALSFLPMLGEALKCIALAIKDSLSPKVIFYSVAIWGGSFLFWAGIFWWQWAHIIVLAQVGTAFLALGIFIFFPQLLGAGAATQAAMASAPVAAVAASVGFTIVSYVLVAVVFILLVLISVRILLEAFLMGYVQTRTLRRYPELQKGADNNWLEGLRGATGSTIKALVITFICLFIPVINGILILLIACYYSARSLVGDALEDLATVQEQKQFIRENRFGILVMGLLHFALLLIPFVGLLAPAIIGSSMCHFCMRGKVRQLAIRLQ</sequence>
<keyword evidence="2 5" id="KW-0812">Transmembrane</keyword>
<feature type="transmembrane region" description="Helical" evidence="5">
    <location>
        <begin position="176"/>
        <end position="203"/>
    </location>
</feature>
<organism evidence="6 7">
    <name type="scientific">Hymenobacter glaciei</name>
    <dbReference type="NCBI Taxonomy" id="877209"/>
    <lineage>
        <taxon>Bacteria</taxon>
        <taxon>Pseudomonadati</taxon>
        <taxon>Bacteroidota</taxon>
        <taxon>Cytophagia</taxon>
        <taxon>Cytophagales</taxon>
        <taxon>Hymenobacteraceae</taxon>
        <taxon>Hymenobacter</taxon>
    </lineage>
</organism>
<dbReference type="Proteomes" id="UP001501469">
    <property type="component" value="Unassembled WGS sequence"/>
</dbReference>
<comment type="subcellular location">
    <subcellularLocation>
        <location evidence="1">Membrane</location>
        <topology evidence="1">Multi-pass membrane protein</topology>
    </subcellularLocation>
</comment>
<accession>A0ABP7U4F6</accession>